<feature type="region of interest" description="Disordered" evidence="4">
    <location>
        <begin position="234"/>
        <end position="270"/>
    </location>
</feature>
<dbReference type="Gene3D" id="3.40.50.300">
    <property type="entry name" value="P-loop containing nucleotide triphosphate hydrolases"/>
    <property type="match status" value="1"/>
</dbReference>
<dbReference type="GO" id="GO:0005886">
    <property type="term" value="C:plasma membrane"/>
    <property type="evidence" value="ECO:0007669"/>
    <property type="project" value="TreeGrafter"/>
</dbReference>
<evidence type="ECO:0000256" key="3">
    <source>
        <dbReference type="ARBA" id="ARBA00022840"/>
    </source>
</evidence>
<evidence type="ECO:0000256" key="2">
    <source>
        <dbReference type="ARBA" id="ARBA00022741"/>
    </source>
</evidence>
<dbReference type="InterPro" id="IPR003439">
    <property type="entry name" value="ABC_transporter-like_ATP-bd"/>
</dbReference>
<dbReference type="Proteomes" id="UP000177067">
    <property type="component" value="Unassembled WGS sequence"/>
</dbReference>
<dbReference type="PANTHER" id="PTHR24220:SF86">
    <property type="entry name" value="ABC TRANSPORTER ABCH.1"/>
    <property type="match status" value="1"/>
</dbReference>
<evidence type="ECO:0000313" key="7">
    <source>
        <dbReference type="Proteomes" id="UP000177067"/>
    </source>
</evidence>
<keyword evidence="1" id="KW-0813">Transport</keyword>
<comment type="caution">
    <text evidence="6">The sequence shown here is derived from an EMBL/GenBank/DDBJ whole genome shotgun (WGS) entry which is preliminary data.</text>
</comment>
<dbReference type="Pfam" id="PF00005">
    <property type="entry name" value="ABC_tran"/>
    <property type="match status" value="1"/>
</dbReference>
<name>A0A1F6LK39_9BACT</name>
<accession>A0A1F6LK39</accession>
<keyword evidence="2" id="KW-0547">Nucleotide-binding</keyword>
<dbReference type="InterPro" id="IPR003593">
    <property type="entry name" value="AAA+_ATPase"/>
</dbReference>
<dbReference type="PROSITE" id="PS00211">
    <property type="entry name" value="ABC_TRANSPORTER_1"/>
    <property type="match status" value="1"/>
</dbReference>
<evidence type="ECO:0000256" key="4">
    <source>
        <dbReference type="SAM" id="MobiDB-lite"/>
    </source>
</evidence>
<dbReference type="AlphaFoldDB" id="A0A1F6LK39"/>
<reference evidence="6 7" key="1">
    <citation type="journal article" date="2016" name="Nat. Commun.">
        <title>Thousands of microbial genomes shed light on interconnected biogeochemical processes in an aquifer system.</title>
        <authorList>
            <person name="Anantharaman K."/>
            <person name="Brown C.T."/>
            <person name="Hug L.A."/>
            <person name="Sharon I."/>
            <person name="Castelle C.J."/>
            <person name="Probst A.J."/>
            <person name="Thomas B.C."/>
            <person name="Singh A."/>
            <person name="Wilkins M.J."/>
            <person name="Karaoz U."/>
            <person name="Brodie E.L."/>
            <person name="Williams K.H."/>
            <person name="Hubbard S.S."/>
            <person name="Banfield J.F."/>
        </authorList>
    </citation>
    <scope>NUCLEOTIDE SEQUENCE [LARGE SCALE GENOMIC DNA]</scope>
</reference>
<dbReference type="InterPro" id="IPR017911">
    <property type="entry name" value="MacB-like_ATP-bd"/>
</dbReference>
<feature type="domain" description="ABC transporter" evidence="5">
    <location>
        <begin position="7"/>
        <end position="247"/>
    </location>
</feature>
<evidence type="ECO:0000256" key="1">
    <source>
        <dbReference type="ARBA" id="ARBA00022448"/>
    </source>
</evidence>
<dbReference type="InterPro" id="IPR027417">
    <property type="entry name" value="P-loop_NTPase"/>
</dbReference>
<protein>
    <recommendedName>
        <fullName evidence="5">ABC transporter domain-containing protein</fullName>
    </recommendedName>
</protein>
<organism evidence="6 7">
    <name type="scientific">Candidatus Magasanikbacteria bacterium RIFCSPHIGHO2_01_FULL_33_34</name>
    <dbReference type="NCBI Taxonomy" id="1798671"/>
    <lineage>
        <taxon>Bacteria</taxon>
        <taxon>Candidatus Magasanikiibacteriota</taxon>
    </lineage>
</organism>
<dbReference type="CDD" id="cd03255">
    <property type="entry name" value="ABC_MJ0796_LolCDE_FtsE"/>
    <property type="match status" value="1"/>
</dbReference>
<dbReference type="InterPro" id="IPR017871">
    <property type="entry name" value="ABC_transporter-like_CS"/>
</dbReference>
<dbReference type="PROSITE" id="PS50893">
    <property type="entry name" value="ABC_TRANSPORTER_2"/>
    <property type="match status" value="1"/>
</dbReference>
<gene>
    <name evidence="6" type="ORF">A2725_01940</name>
</gene>
<evidence type="ECO:0000259" key="5">
    <source>
        <dbReference type="PROSITE" id="PS50893"/>
    </source>
</evidence>
<keyword evidence="3" id="KW-0067">ATP-binding</keyword>
<dbReference type="GO" id="GO:0022857">
    <property type="term" value="F:transmembrane transporter activity"/>
    <property type="evidence" value="ECO:0007669"/>
    <property type="project" value="TreeGrafter"/>
</dbReference>
<dbReference type="PANTHER" id="PTHR24220">
    <property type="entry name" value="IMPORT ATP-BINDING PROTEIN"/>
    <property type="match status" value="1"/>
</dbReference>
<dbReference type="SMART" id="SM00382">
    <property type="entry name" value="AAA"/>
    <property type="match status" value="1"/>
</dbReference>
<dbReference type="GO" id="GO:0005524">
    <property type="term" value="F:ATP binding"/>
    <property type="evidence" value="ECO:0007669"/>
    <property type="project" value="UniProtKB-KW"/>
</dbReference>
<feature type="compositionally biased region" description="Basic and acidic residues" evidence="4">
    <location>
        <begin position="251"/>
        <end position="270"/>
    </location>
</feature>
<proteinExistence type="predicted"/>
<dbReference type="GO" id="GO:0016887">
    <property type="term" value="F:ATP hydrolysis activity"/>
    <property type="evidence" value="ECO:0007669"/>
    <property type="project" value="InterPro"/>
</dbReference>
<dbReference type="SUPFAM" id="SSF52540">
    <property type="entry name" value="P-loop containing nucleoside triphosphate hydrolases"/>
    <property type="match status" value="1"/>
</dbReference>
<evidence type="ECO:0000313" key="6">
    <source>
        <dbReference type="EMBL" id="OGH59762.1"/>
    </source>
</evidence>
<sequence>MEITPIITTKDVGVTYLPGKSNEVKALIGASIEIFPGELVIFFGPSGCGKSTLLYSIAGLDRNATGSIKVFGKEIVNANDRNLEHHHQKTIGMIFQAFYLINSLTIIQNVMLPQIAINQTLKSRKKKAMELMTYFGVGDQADKLPTELSGGQQQRVAICRSLVNDPDIILADEPVGNLDSKSAQDTLSLIQKLNIMEKKTIILVTHDPSHLAIANRVFYMKDGKVTDMKVNAHPKVIDPSSLPPAKRRELHLKEAGEKEEEKRKEEEKGKSDLELLAKAYTKQGPISGLLLEYKAKQVVIESLTGLSTEELERIEDNVKLLIVNGVEDHDSLLSLLDSDENVGGIGMDKKSSIKLVNKIKDVVKEMRFIAYPKQNNITEIDKLTNQIRYYLLDNNNIKITNSEAVDVINRVIKERIYGYTDMKGVRAVLSSNTDNGGVALNKKDARKFAKLLELIMLGRYSRKNYPKIREITVKVKEVQSIKK</sequence>
<dbReference type="EMBL" id="MFPS01000006">
    <property type="protein sequence ID" value="OGH59762.1"/>
    <property type="molecule type" value="Genomic_DNA"/>
</dbReference>
<dbReference type="InterPro" id="IPR015854">
    <property type="entry name" value="ABC_transpr_LolD-like"/>
</dbReference>